<dbReference type="RefSeq" id="WP_011065100.1">
    <property type="nucleotide sequence ID" value="NC_004193.1"/>
</dbReference>
<accession>Q8ESE7</accession>
<name>Q8ESE7_OCEIH</name>
<dbReference type="HOGENOM" id="CLU_2736058_0_0_9"/>
<sequence>MSFKIPPYTSKYKLIATYRSNGDTWLAMLIDEEPLNFKWNDIESIQDLELKNYLYSLQSEIEAGTYEVENH</sequence>
<proteinExistence type="predicted"/>
<evidence type="ECO:0000313" key="1">
    <source>
        <dbReference type="EMBL" id="BAC12648.1"/>
    </source>
</evidence>
<protein>
    <submittedName>
        <fullName evidence="1">Uncharacterized protein</fullName>
    </submittedName>
</protein>
<dbReference type="EMBL" id="BA000028">
    <property type="protein sequence ID" value="BAC12648.1"/>
    <property type="molecule type" value="Genomic_DNA"/>
</dbReference>
<dbReference type="KEGG" id="oih:OB0692"/>
<keyword evidence="2" id="KW-1185">Reference proteome</keyword>
<dbReference type="eggNOG" id="ENOG5030EXA">
    <property type="taxonomic scope" value="Bacteria"/>
</dbReference>
<gene>
    <name evidence="1" type="ordered locus">OB0692</name>
</gene>
<dbReference type="OrthoDB" id="9874743at2"/>
<dbReference type="AlphaFoldDB" id="Q8ESE7"/>
<evidence type="ECO:0000313" key="2">
    <source>
        <dbReference type="Proteomes" id="UP000000822"/>
    </source>
</evidence>
<dbReference type="Proteomes" id="UP000000822">
    <property type="component" value="Chromosome"/>
</dbReference>
<organism evidence="1 2">
    <name type="scientific">Oceanobacillus iheyensis (strain DSM 14371 / CIP 107618 / JCM 11309 / KCTC 3954 / HTE831)</name>
    <dbReference type="NCBI Taxonomy" id="221109"/>
    <lineage>
        <taxon>Bacteria</taxon>
        <taxon>Bacillati</taxon>
        <taxon>Bacillota</taxon>
        <taxon>Bacilli</taxon>
        <taxon>Bacillales</taxon>
        <taxon>Bacillaceae</taxon>
        <taxon>Oceanobacillus</taxon>
    </lineage>
</organism>
<reference evidence="1 2" key="2">
    <citation type="journal article" date="2002" name="Nucleic Acids Res.">
        <title>Genome sequence of Oceanobacillus iheyensis isolated from the Iheya Ridge and its unexpected adaptive capabilities to extreme environments.</title>
        <authorList>
            <person name="Takami H."/>
            <person name="Takaki Y."/>
            <person name="Uchiyama I."/>
        </authorList>
    </citation>
    <scope>NUCLEOTIDE SEQUENCE [LARGE SCALE GENOMIC DNA]</scope>
    <source>
        <strain evidence="2">DSM 14371 / CIP 107618 / JCM 11309 / KCTC 3954 / HTE831</strain>
    </source>
</reference>
<reference evidence="1 2" key="1">
    <citation type="journal article" date="2001" name="FEMS Microbiol. Lett.">
        <title>Oceanobacillus iheyensis gen. nov., sp. nov., a deep-sea extremely halotolerant and alkaliphilic species isolated from a depth of 1050 m on the Iheya Ridge.</title>
        <authorList>
            <person name="Lu J."/>
            <person name="Nogi Y."/>
            <person name="Takami H."/>
        </authorList>
    </citation>
    <scope>NUCLEOTIDE SEQUENCE [LARGE SCALE GENOMIC DNA]</scope>
    <source>
        <strain evidence="2">DSM 14371 / CIP 107618 / JCM 11309 / KCTC 3954 / HTE831</strain>
    </source>
</reference>